<feature type="region of interest" description="Disordered" evidence="1">
    <location>
        <begin position="39"/>
        <end position="159"/>
    </location>
</feature>
<sequence>MGDYGEHHSRFSDRSSRRRLLRSKDENLRRKLLEKEVKAKEALQRGPGKGVQISNSHQREIIREGRARDLGSGKEDKRKGKRVASSPRVMWKQKADRGESRVTKSTHESTVKSVSTDKGNSDVIKEPRSVFKRLGSSEDGNGSGGSKGRSQNGSQEHDL</sequence>
<evidence type="ECO:0000313" key="3">
    <source>
        <dbReference type="Proteomes" id="UP000712600"/>
    </source>
</evidence>
<evidence type="ECO:0000256" key="1">
    <source>
        <dbReference type="SAM" id="MobiDB-lite"/>
    </source>
</evidence>
<gene>
    <name evidence="2" type="ORF">F2Q69_00039318</name>
</gene>
<comment type="caution">
    <text evidence="2">The sequence shown here is derived from an EMBL/GenBank/DDBJ whole genome shotgun (WGS) entry which is preliminary data.</text>
</comment>
<dbReference type="Proteomes" id="UP000712600">
    <property type="component" value="Unassembled WGS sequence"/>
</dbReference>
<reference evidence="2" key="1">
    <citation type="submission" date="2019-12" db="EMBL/GenBank/DDBJ databases">
        <title>Genome sequencing and annotation of Brassica cretica.</title>
        <authorList>
            <person name="Studholme D.J."/>
            <person name="Sarris P."/>
        </authorList>
    </citation>
    <scope>NUCLEOTIDE SEQUENCE</scope>
    <source>
        <strain evidence="2">PFS-109/04</strain>
        <tissue evidence="2">Leaf</tissue>
    </source>
</reference>
<feature type="compositionally biased region" description="Low complexity" evidence="1">
    <location>
        <begin position="148"/>
        <end position="159"/>
    </location>
</feature>
<dbReference type="AlphaFoldDB" id="A0A8S9SMC8"/>
<dbReference type="EMBL" id="QGKX02000004">
    <property type="protein sequence ID" value="KAF3601967.1"/>
    <property type="molecule type" value="Genomic_DNA"/>
</dbReference>
<proteinExistence type="predicted"/>
<organism evidence="2 3">
    <name type="scientific">Brassica cretica</name>
    <name type="common">Mustard</name>
    <dbReference type="NCBI Taxonomy" id="69181"/>
    <lineage>
        <taxon>Eukaryota</taxon>
        <taxon>Viridiplantae</taxon>
        <taxon>Streptophyta</taxon>
        <taxon>Embryophyta</taxon>
        <taxon>Tracheophyta</taxon>
        <taxon>Spermatophyta</taxon>
        <taxon>Magnoliopsida</taxon>
        <taxon>eudicotyledons</taxon>
        <taxon>Gunneridae</taxon>
        <taxon>Pentapetalae</taxon>
        <taxon>rosids</taxon>
        <taxon>malvids</taxon>
        <taxon>Brassicales</taxon>
        <taxon>Brassicaceae</taxon>
        <taxon>Brassiceae</taxon>
        <taxon>Brassica</taxon>
    </lineage>
</organism>
<feature type="compositionally biased region" description="Basic and acidic residues" evidence="1">
    <location>
        <begin position="119"/>
        <end position="129"/>
    </location>
</feature>
<accession>A0A8S9SMC8</accession>
<name>A0A8S9SMC8_BRACR</name>
<protein>
    <submittedName>
        <fullName evidence="2">Uncharacterized protein</fullName>
    </submittedName>
</protein>
<feature type="region of interest" description="Disordered" evidence="1">
    <location>
        <begin position="1"/>
        <end position="26"/>
    </location>
</feature>
<feature type="compositionally biased region" description="Basic and acidic residues" evidence="1">
    <location>
        <begin position="1"/>
        <end position="15"/>
    </location>
</feature>
<evidence type="ECO:0000313" key="2">
    <source>
        <dbReference type="EMBL" id="KAF3601967.1"/>
    </source>
</evidence>
<feature type="compositionally biased region" description="Basic and acidic residues" evidence="1">
    <location>
        <begin position="57"/>
        <end position="78"/>
    </location>
</feature>
<feature type="compositionally biased region" description="Basic and acidic residues" evidence="1">
    <location>
        <begin position="93"/>
        <end position="110"/>
    </location>
</feature>